<keyword evidence="5" id="KW-1185">Reference proteome</keyword>
<dbReference type="InterPro" id="IPR007730">
    <property type="entry name" value="SPOR-like_dom"/>
</dbReference>
<evidence type="ECO:0000256" key="2">
    <source>
        <dbReference type="SAM" id="Phobius"/>
    </source>
</evidence>
<accession>A0A2P8R1D5</accession>
<dbReference type="GO" id="GO:0042834">
    <property type="term" value="F:peptidoglycan binding"/>
    <property type="evidence" value="ECO:0007669"/>
    <property type="project" value="InterPro"/>
</dbReference>
<evidence type="ECO:0000313" key="4">
    <source>
        <dbReference type="EMBL" id="PSM52310.1"/>
    </source>
</evidence>
<evidence type="ECO:0000313" key="5">
    <source>
        <dbReference type="Proteomes" id="UP000240535"/>
    </source>
</evidence>
<reference evidence="5" key="1">
    <citation type="submission" date="2017-10" db="EMBL/GenBank/DDBJ databases">
        <title>Campylobacter species from seals.</title>
        <authorList>
            <person name="Gilbert M.J."/>
            <person name="Zomer A.L."/>
            <person name="Timmerman A.J."/>
            <person name="Duim B."/>
            <person name="Wagenaar J.A."/>
        </authorList>
    </citation>
    <scope>NUCLEOTIDE SEQUENCE [LARGE SCALE GENOMIC DNA]</scope>
    <source>
        <strain evidence="5">17S00004-5</strain>
    </source>
</reference>
<dbReference type="Proteomes" id="UP000240535">
    <property type="component" value="Unassembled WGS sequence"/>
</dbReference>
<dbReference type="OrthoDB" id="5339510at2"/>
<keyword evidence="1" id="KW-0175">Coiled coil</keyword>
<keyword evidence="2" id="KW-0472">Membrane</keyword>
<name>A0A2P8R1D5_9BACT</name>
<dbReference type="Pfam" id="PF05036">
    <property type="entry name" value="SPOR"/>
    <property type="match status" value="1"/>
</dbReference>
<dbReference type="AlphaFoldDB" id="A0A2P8R1D5"/>
<feature type="transmembrane region" description="Helical" evidence="2">
    <location>
        <begin position="26"/>
        <end position="47"/>
    </location>
</feature>
<organism evidence="4 5">
    <name type="scientific">Campylobacter blaseri</name>
    <dbReference type="NCBI Taxonomy" id="2042961"/>
    <lineage>
        <taxon>Bacteria</taxon>
        <taxon>Pseudomonadati</taxon>
        <taxon>Campylobacterota</taxon>
        <taxon>Epsilonproteobacteria</taxon>
        <taxon>Campylobacterales</taxon>
        <taxon>Campylobacteraceae</taxon>
        <taxon>Campylobacter</taxon>
    </lineage>
</organism>
<keyword evidence="2" id="KW-0812">Transmembrane</keyword>
<dbReference type="InterPro" id="IPR036680">
    <property type="entry name" value="SPOR-like_sf"/>
</dbReference>
<keyword evidence="2" id="KW-1133">Transmembrane helix</keyword>
<dbReference type="SUPFAM" id="SSF110997">
    <property type="entry name" value="Sporulation related repeat"/>
    <property type="match status" value="1"/>
</dbReference>
<feature type="coiled-coil region" evidence="1">
    <location>
        <begin position="123"/>
        <end position="192"/>
    </location>
</feature>
<comment type="caution">
    <text evidence="4">The sequence shown here is derived from an EMBL/GenBank/DDBJ whole genome shotgun (WGS) entry which is preliminary data.</text>
</comment>
<gene>
    <name evidence="4" type="ORF">CQ405_04460</name>
</gene>
<sequence>MEDKFNIDDSIVLNPKGGKINNIKKILTAIAILVVLFLIILILMRFINSEDVNTDVDLMLPAEQKIDENLNLLNKEAKKVTIKNTSSIKNDEKAIKDTENKPAEHKVKDTPSVAKQEIVIVSSKKAEEEARKAAEAKKAEELKKLEEAKKAEEARKAAEAKKIAEAKKAEELKKLEEAKKAEEARKAAEAKKIKKGLLLKSSMPKGDYIQVLAVSTYKPDANYIKKLTGAGYDYRLHKVQVSGKEFTKILVGPYSSNQLQRELSNIRATINKNAFKYTVK</sequence>
<feature type="domain" description="SPOR" evidence="3">
    <location>
        <begin position="208"/>
        <end position="259"/>
    </location>
</feature>
<evidence type="ECO:0000256" key="1">
    <source>
        <dbReference type="SAM" id="Coils"/>
    </source>
</evidence>
<proteinExistence type="predicted"/>
<dbReference type="EMBL" id="PDHH01000003">
    <property type="protein sequence ID" value="PSM52310.1"/>
    <property type="molecule type" value="Genomic_DNA"/>
</dbReference>
<evidence type="ECO:0000259" key="3">
    <source>
        <dbReference type="Pfam" id="PF05036"/>
    </source>
</evidence>
<protein>
    <submittedName>
        <fullName evidence="4">SPOR domain-containing protein</fullName>
    </submittedName>
</protein>
<dbReference type="RefSeq" id="WP_106871048.1">
    <property type="nucleotide sequence ID" value="NZ_CP053841.1"/>
</dbReference>